<proteinExistence type="predicted"/>
<dbReference type="AlphaFoldDB" id="A0AAV4FI67"/>
<accession>A0AAV4FI67</accession>
<name>A0AAV4FI67_9GAST</name>
<dbReference type="EMBL" id="BMAT01007869">
    <property type="protein sequence ID" value="GFR73117.1"/>
    <property type="molecule type" value="Genomic_DNA"/>
</dbReference>
<evidence type="ECO:0000313" key="2">
    <source>
        <dbReference type="Proteomes" id="UP000762676"/>
    </source>
</evidence>
<reference evidence="1 2" key="1">
    <citation type="journal article" date="2021" name="Elife">
        <title>Chloroplast acquisition without the gene transfer in kleptoplastic sea slugs, Plakobranchus ocellatus.</title>
        <authorList>
            <person name="Maeda T."/>
            <person name="Takahashi S."/>
            <person name="Yoshida T."/>
            <person name="Shimamura S."/>
            <person name="Takaki Y."/>
            <person name="Nagai Y."/>
            <person name="Toyoda A."/>
            <person name="Suzuki Y."/>
            <person name="Arimoto A."/>
            <person name="Ishii H."/>
            <person name="Satoh N."/>
            <person name="Nishiyama T."/>
            <person name="Hasebe M."/>
            <person name="Maruyama T."/>
            <person name="Minagawa J."/>
            <person name="Obokata J."/>
            <person name="Shigenobu S."/>
        </authorList>
    </citation>
    <scope>NUCLEOTIDE SEQUENCE [LARGE SCALE GENOMIC DNA]</scope>
</reference>
<organism evidence="1 2">
    <name type="scientific">Elysia marginata</name>
    <dbReference type="NCBI Taxonomy" id="1093978"/>
    <lineage>
        <taxon>Eukaryota</taxon>
        <taxon>Metazoa</taxon>
        <taxon>Spiralia</taxon>
        <taxon>Lophotrochozoa</taxon>
        <taxon>Mollusca</taxon>
        <taxon>Gastropoda</taxon>
        <taxon>Heterobranchia</taxon>
        <taxon>Euthyneura</taxon>
        <taxon>Panpulmonata</taxon>
        <taxon>Sacoglossa</taxon>
        <taxon>Placobranchoidea</taxon>
        <taxon>Plakobranchidae</taxon>
        <taxon>Elysia</taxon>
    </lineage>
</organism>
<gene>
    <name evidence="1" type="ORF">ElyMa_003858400</name>
</gene>
<protein>
    <submittedName>
        <fullName evidence="1">Uncharacterized protein</fullName>
    </submittedName>
</protein>
<keyword evidence="2" id="KW-1185">Reference proteome</keyword>
<dbReference type="Proteomes" id="UP000762676">
    <property type="component" value="Unassembled WGS sequence"/>
</dbReference>
<sequence>MPVDRSIEEGGSGLGELEVTEAATDQKDDVTSSPNVGNQFAWTMVFMTDMSGTSFGTVQDLGAKVLNGNTIRVLIHQDYGINTGRLIDLDSVYVSADGNQVIGSAYIYQSSTLGESTFTKIEVNTNSEVKEVSIVSGVVSTSTVTMMITWFVNSSVKSCQPGTPPPLASPSRVLSSGVDGATAYGACSVRKVFGFNVFGTCLFVSQGRWSPSLDFSLRKIDYDTEVEKVTKVDPFTGLGGNLETSSTWEETSIFADNCFDLVLDTSSSAWTDEKVTLIGILQNGHTIVVSATCFDPDALAEVSLVMEVETVAVIDNAQEQKITAFVKNFASYSGNTLNWAGVTANSEGTVQRDGDNLTCTYVHFFADQSQEFYKLTITTGIGLSPDENDLLLNYVSNGYTPRLLVQGGSGDMRYFNIEFAEIKGHDMIWLRSYRILTKPESTPHTVFHVYTFDVLNCRYFYEVNDMEQTITQPFAASAQSMTLFFEDPELFKTD</sequence>
<evidence type="ECO:0000313" key="1">
    <source>
        <dbReference type="EMBL" id="GFR73117.1"/>
    </source>
</evidence>
<comment type="caution">
    <text evidence="1">The sequence shown here is derived from an EMBL/GenBank/DDBJ whole genome shotgun (WGS) entry which is preliminary data.</text>
</comment>